<gene>
    <name evidence="2" type="ORF">CC86DRAFT_409196</name>
</gene>
<name>A0A6A6ZS44_9PLEO</name>
<evidence type="ECO:0000313" key="3">
    <source>
        <dbReference type="Proteomes" id="UP000799424"/>
    </source>
</evidence>
<accession>A0A6A6ZS44</accession>
<keyword evidence="1" id="KW-0175">Coiled coil</keyword>
<sequence>MAQHELSERKDMVFDATHLNIPIDLNNPPPSASMSFLKIQQQVKTTWDAFEVVENSLVRLDDNVHAEVLNYISSHRSATKAQLQVQRARLTVQLHEPRIVQAEGACRELERTARLLEEAARKELTTVEARAALEIDVPVIRNCLATTREIIGVAEAQLNGARVIYNRSELS</sequence>
<dbReference type="EMBL" id="MU006232">
    <property type="protein sequence ID" value="KAF2823274.1"/>
    <property type="molecule type" value="Genomic_DNA"/>
</dbReference>
<protein>
    <submittedName>
        <fullName evidence="2">Uncharacterized protein</fullName>
    </submittedName>
</protein>
<evidence type="ECO:0000313" key="2">
    <source>
        <dbReference type="EMBL" id="KAF2823274.1"/>
    </source>
</evidence>
<feature type="coiled-coil region" evidence="1">
    <location>
        <begin position="99"/>
        <end position="126"/>
    </location>
</feature>
<organism evidence="2 3">
    <name type="scientific">Ophiobolus disseminans</name>
    <dbReference type="NCBI Taxonomy" id="1469910"/>
    <lineage>
        <taxon>Eukaryota</taxon>
        <taxon>Fungi</taxon>
        <taxon>Dikarya</taxon>
        <taxon>Ascomycota</taxon>
        <taxon>Pezizomycotina</taxon>
        <taxon>Dothideomycetes</taxon>
        <taxon>Pleosporomycetidae</taxon>
        <taxon>Pleosporales</taxon>
        <taxon>Pleosporineae</taxon>
        <taxon>Phaeosphaeriaceae</taxon>
        <taxon>Ophiobolus</taxon>
    </lineage>
</organism>
<reference evidence="2" key="1">
    <citation type="journal article" date="2020" name="Stud. Mycol.">
        <title>101 Dothideomycetes genomes: a test case for predicting lifestyles and emergence of pathogens.</title>
        <authorList>
            <person name="Haridas S."/>
            <person name="Albert R."/>
            <person name="Binder M."/>
            <person name="Bloem J."/>
            <person name="Labutti K."/>
            <person name="Salamov A."/>
            <person name="Andreopoulos B."/>
            <person name="Baker S."/>
            <person name="Barry K."/>
            <person name="Bills G."/>
            <person name="Bluhm B."/>
            <person name="Cannon C."/>
            <person name="Castanera R."/>
            <person name="Culley D."/>
            <person name="Daum C."/>
            <person name="Ezra D."/>
            <person name="Gonzalez J."/>
            <person name="Henrissat B."/>
            <person name="Kuo A."/>
            <person name="Liang C."/>
            <person name="Lipzen A."/>
            <person name="Lutzoni F."/>
            <person name="Magnuson J."/>
            <person name="Mondo S."/>
            <person name="Nolan M."/>
            <person name="Ohm R."/>
            <person name="Pangilinan J."/>
            <person name="Park H.-J."/>
            <person name="Ramirez L."/>
            <person name="Alfaro M."/>
            <person name="Sun H."/>
            <person name="Tritt A."/>
            <person name="Yoshinaga Y."/>
            <person name="Zwiers L.-H."/>
            <person name="Turgeon B."/>
            <person name="Goodwin S."/>
            <person name="Spatafora J."/>
            <person name="Crous P."/>
            <person name="Grigoriev I."/>
        </authorList>
    </citation>
    <scope>NUCLEOTIDE SEQUENCE</scope>
    <source>
        <strain evidence="2">CBS 113818</strain>
    </source>
</reference>
<keyword evidence="3" id="KW-1185">Reference proteome</keyword>
<dbReference type="OrthoDB" id="3788357at2759"/>
<dbReference type="Proteomes" id="UP000799424">
    <property type="component" value="Unassembled WGS sequence"/>
</dbReference>
<proteinExistence type="predicted"/>
<dbReference type="AlphaFoldDB" id="A0A6A6ZS44"/>
<evidence type="ECO:0000256" key="1">
    <source>
        <dbReference type="SAM" id="Coils"/>
    </source>
</evidence>